<name>A0A2I7SES9_9FLAO</name>
<protein>
    <recommendedName>
        <fullName evidence="3">HTH cro/C1-type domain-containing protein</fullName>
    </recommendedName>
</protein>
<dbReference type="RefSeq" id="WP_102994516.1">
    <property type="nucleotide sequence ID" value="NZ_CP025938.1"/>
</dbReference>
<organism evidence="1 2">
    <name type="scientific">Pseudotamlana carrageenivorans</name>
    <dbReference type="NCBI Taxonomy" id="2069432"/>
    <lineage>
        <taxon>Bacteria</taxon>
        <taxon>Pseudomonadati</taxon>
        <taxon>Bacteroidota</taxon>
        <taxon>Flavobacteriia</taxon>
        <taxon>Flavobacteriales</taxon>
        <taxon>Flavobacteriaceae</taxon>
        <taxon>Pseudotamlana</taxon>
    </lineage>
</organism>
<proteinExistence type="predicted"/>
<keyword evidence="2" id="KW-1185">Reference proteome</keyword>
<dbReference type="Proteomes" id="UP000236592">
    <property type="component" value="Chromosome"/>
</dbReference>
<accession>A0A2I7SES9</accession>
<dbReference type="EMBL" id="CP025938">
    <property type="protein sequence ID" value="AUS04406.1"/>
    <property type="molecule type" value="Genomic_DNA"/>
</dbReference>
<dbReference type="Gene3D" id="1.10.260.40">
    <property type="entry name" value="lambda repressor-like DNA-binding domains"/>
    <property type="match status" value="1"/>
</dbReference>
<dbReference type="InterPro" id="IPR010982">
    <property type="entry name" value="Lambda_DNA-bd_dom_sf"/>
</dbReference>
<dbReference type="AlphaFoldDB" id="A0A2I7SES9"/>
<dbReference type="KEGG" id="taj:C1A40_02470"/>
<dbReference type="SUPFAM" id="SSF47413">
    <property type="entry name" value="lambda repressor-like DNA-binding domains"/>
    <property type="match status" value="1"/>
</dbReference>
<reference evidence="2" key="1">
    <citation type="submission" date="2018-01" db="EMBL/GenBank/DDBJ databases">
        <title>Complete genome of Tamlana sp. UJ94.</title>
        <authorList>
            <person name="Jung J."/>
            <person name="Chung D."/>
            <person name="Bae S.S."/>
            <person name="Baek K."/>
        </authorList>
    </citation>
    <scope>NUCLEOTIDE SEQUENCE [LARGE SCALE GENOMIC DNA]</scope>
    <source>
        <strain evidence="2">UJ94</strain>
    </source>
</reference>
<gene>
    <name evidence="1" type="ORF">C1A40_02470</name>
</gene>
<evidence type="ECO:0000313" key="1">
    <source>
        <dbReference type="EMBL" id="AUS04406.1"/>
    </source>
</evidence>
<evidence type="ECO:0000313" key="2">
    <source>
        <dbReference type="Proteomes" id="UP000236592"/>
    </source>
</evidence>
<evidence type="ECO:0008006" key="3">
    <source>
        <dbReference type="Google" id="ProtNLM"/>
    </source>
</evidence>
<dbReference type="GO" id="GO:0003677">
    <property type="term" value="F:DNA binding"/>
    <property type="evidence" value="ECO:0007669"/>
    <property type="project" value="InterPro"/>
</dbReference>
<sequence length="107" mass="12718">MYIKKLAKELKNKGVGKKEIPVDIGVSYSSVLNYLNEKRVMPIDVFFKLIDTYNIDIRNVLDEKYFESSSFLTDETEKLKRKIFELEIRLDECRRKNDDDDFQRAIS</sequence>